<reference evidence="1 2" key="1">
    <citation type="submission" date="2019-07" db="EMBL/GenBank/DDBJ databases">
        <title>Whole genome shotgun sequence of Cellulomonas composti NBRC 100758.</title>
        <authorList>
            <person name="Hosoyama A."/>
            <person name="Uohara A."/>
            <person name="Ohji S."/>
            <person name="Ichikawa N."/>
        </authorList>
    </citation>
    <scope>NUCLEOTIDE SEQUENCE [LARGE SCALE GENOMIC DNA]</scope>
    <source>
        <strain evidence="1 2">NBRC 100758</strain>
    </source>
</reference>
<organism evidence="1 2">
    <name type="scientific">Cellulomonas composti</name>
    <dbReference type="NCBI Taxonomy" id="266130"/>
    <lineage>
        <taxon>Bacteria</taxon>
        <taxon>Bacillati</taxon>
        <taxon>Actinomycetota</taxon>
        <taxon>Actinomycetes</taxon>
        <taxon>Micrococcales</taxon>
        <taxon>Cellulomonadaceae</taxon>
        <taxon>Cellulomonas</taxon>
    </lineage>
</organism>
<dbReference type="RefSeq" id="WP_146844010.1">
    <property type="nucleotide sequence ID" value="NZ_BJWG01000019.1"/>
</dbReference>
<dbReference type="EMBL" id="BJWG01000019">
    <property type="protein sequence ID" value="GEL96380.1"/>
    <property type="molecule type" value="Genomic_DNA"/>
</dbReference>
<evidence type="ECO:0000313" key="2">
    <source>
        <dbReference type="Proteomes" id="UP000321720"/>
    </source>
</evidence>
<accession>A0A511JEF2</accession>
<evidence type="ECO:0000313" key="1">
    <source>
        <dbReference type="EMBL" id="GEL96380.1"/>
    </source>
</evidence>
<sequence length="122" mass="13964">MRATLHEIISTDVDVETFRPDDPADAGVWVRLLVGPAQQQDDEPLSGESFDVLVCTPLWLRREVVENGPQIGRHHLVVEPFDLPRATAYLRELVESLDEADWDALAEKLARIGHWEFEDYQE</sequence>
<proteinExistence type="predicted"/>
<keyword evidence="2" id="KW-1185">Reference proteome</keyword>
<dbReference type="Proteomes" id="UP000321720">
    <property type="component" value="Unassembled WGS sequence"/>
</dbReference>
<dbReference type="AlphaFoldDB" id="A0A511JEF2"/>
<dbReference type="Pfam" id="PF15586">
    <property type="entry name" value="Imm8"/>
    <property type="match status" value="1"/>
</dbReference>
<gene>
    <name evidence="1" type="ORF">CCO02nite_30380</name>
</gene>
<name>A0A511JEF2_9CELL</name>
<protein>
    <submittedName>
        <fullName evidence="1">Uncharacterized protein</fullName>
    </submittedName>
</protein>
<dbReference type="InterPro" id="IPR028964">
    <property type="entry name" value="Imm8"/>
</dbReference>
<comment type="caution">
    <text evidence="1">The sequence shown here is derived from an EMBL/GenBank/DDBJ whole genome shotgun (WGS) entry which is preliminary data.</text>
</comment>
<dbReference type="OrthoDB" id="5521406at2"/>